<accession>A0A6J7HST2</accession>
<name>A0A6J7HST2_9ZZZZ</name>
<reference evidence="1" key="1">
    <citation type="submission" date="2020-05" db="EMBL/GenBank/DDBJ databases">
        <authorList>
            <person name="Chiriac C."/>
            <person name="Salcher M."/>
            <person name="Ghai R."/>
            <person name="Kavagutti S V."/>
        </authorList>
    </citation>
    <scope>NUCLEOTIDE SEQUENCE</scope>
</reference>
<gene>
    <name evidence="1" type="ORF">UFOPK3662_00714</name>
</gene>
<sequence length="81" mass="8985">MNALIAHLRTDSLEGVAEVISEDTEPDASIVEDGRNFVLRMGNQGSTLEFPMTAEDFWEQVQDLEDDVVGQWGADTEPTED</sequence>
<dbReference type="EMBL" id="CAFBMW010000004">
    <property type="protein sequence ID" value="CAB4922608.1"/>
    <property type="molecule type" value="Genomic_DNA"/>
</dbReference>
<evidence type="ECO:0000313" key="1">
    <source>
        <dbReference type="EMBL" id="CAB4922608.1"/>
    </source>
</evidence>
<organism evidence="1">
    <name type="scientific">freshwater metagenome</name>
    <dbReference type="NCBI Taxonomy" id="449393"/>
    <lineage>
        <taxon>unclassified sequences</taxon>
        <taxon>metagenomes</taxon>
        <taxon>ecological metagenomes</taxon>
    </lineage>
</organism>
<dbReference type="AlphaFoldDB" id="A0A6J7HST2"/>
<proteinExistence type="predicted"/>
<protein>
    <submittedName>
        <fullName evidence="1">Unannotated protein</fullName>
    </submittedName>
</protein>